<evidence type="ECO:0000313" key="2">
    <source>
        <dbReference type="EMBL" id="RIE05582.1"/>
    </source>
</evidence>
<dbReference type="InterPro" id="IPR021243">
    <property type="entry name" value="DUF2804"/>
</dbReference>
<reference evidence="2 3" key="1">
    <citation type="submission" date="2018-09" db="EMBL/GenBank/DDBJ databases">
        <title>Discovery and Ecogenomic Context for Candidatus Cryosericales, a Global Caldiserica Order Active in Thawing Permafrost.</title>
        <authorList>
            <person name="Martinez M.A."/>
            <person name="Woodcroft B.J."/>
            <person name="Ignacio Espinoza J.C."/>
            <person name="Zayed A."/>
            <person name="Singleton C.M."/>
            <person name="Boyd J."/>
            <person name="Li Y.-F."/>
            <person name="Purvine S."/>
            <person name="Maughan H."/>
            <person name="Hodgkins S.B."/>
            <person name="Anderson D."/>
            <person name="Sederholm M."/>
            <person name="Temperton B."/>
            <person name="Saleska S.R."/>
            <person name="Tyson G.W."/>
            <person name="Rich V.I."/>
        </authorList>
    </citation>
    <scope>NUCLEOTIDE SEQUENCE [LARGE SCALE GENOMIC DNA]</scope>
    <source>
        <strain evidence="2 3">SMC7</strain>
    </source>
</reference>
<evidence type="ECO:0000256" key="1">
    <source>
        <dbReference type="SAM" id="Phobius"/>
    </source>
</evidence>
<accession>A0A398CSQ3</accession>
<dbReference type="Proteomes" id="UP000266328">
    <property type="component" value="Unassembled WGS sequence"/>
</dbReference>
<dbReference type="AlphaFoldDB" id="A0A398CSQ3"/>
<name>A0A398CSQ3_9BACT</name>
<dbReference type="PANTHER" id="PTHR35868">
    <property type="entry name" value="DUF2804 DOMAIN-CONTAINING PROTEIN-RELATED"/>
    <property type="match status" value="1"/>
</dbReference>
<dbReference type="RefSeq" id="WP_119089541.1">
    <property type="nucleotide sequence ID" value="NZ_QXIS01000034.1"/>
</dbReference>
<keyword evidence="1" id="KW-0472">Membrane</keyword>
<proteinExistence type="predicted"/>
<organism evidence="2 3">
    <name type="scientific">Candidatus Cryosericum terrychapinii</name>
    <dbReference type="NCBI Taxonomy" id="2290919"/>
    <lineage>
        <taxon>Bacteria</taxon>
        <taxon>Pseudomonadati</taxon>
        <taxon>Caldisericota/Cryosericota group</taxon>
        <taxon>Candidatus Cryosericota</taxon>
        <taxon>Candidatus Cryosericia</taxon>
        <taxon>Candidatus Cryosericales</taxon>
        <taxon>Candidatus Cryosericaceae</taxon>
        <taxon>Candidatus Cryosericum</taxon>
    </lineage>
</organism>
<evidence type="ECO:0000313" key="3">
    <source>
        <dbReference type="Proteomes" id="UP000266328"/>
    </source>
</evidence>
<feature type="transmembrane region" description="Helical" evidence="1">
    <location>
        <begin position="52"/>
        <end position="80"/>
    </location>
</feature>
<dbReference type="EMBL" id="QXIS01000034">
    <property type="protein sequence ID" value="RIE05582.1"/>
    <property type="molecule type" value="Genomic_DNA"/>
</dbReference>
<keyword evidence="1" id="KW-1133">Transmembrane helix</keyword>
<dbReference type="OrthoDB" id="9762066at2"/>
<protein>
    <submittedName>
        <fullName evidence="2">DUF2804 domain-containing protein</fullName>
    </submittedName>
</protein>
<keyword evidence="3" id="KW-1185">Reference proteome</keyword>
<sequence length="342" mass="38504">MGEYTQPVLMVKGDGLVNFGWARQPLFDVNMAAATSVRRHIFHAWRLKRWEYFYVATPIVFFAAQIAHLGYLANLTAYLYDIERNVLLERTSNIPFGTGVVLANHPRQGTTSARAGTSKYLQFEMTPEGKHVTVDWPRFNGPQDLHADLLLGWPEELESLSVVDPLRNGRFAYTTKVTCMPAMGAIRVGQETWECGRSEALGELDWSRGFLESVTPWKWATASGRTRQGQTVGFNLCSGFHDRGDNENAVVVDGHLTKLGLVSFTYDQAHIMQPWHVNRPDERVDLSFVPMVDRQSYTDAGPLQSHIHQLVGRYSGTIMPESSDPIAITDFVGAAEDHYARW</sequence>
<comment type="caution">
    <text evidence="2">The sequence shown here is derived from an EMBL/GenBank/DDBJ whole genome shotgun (WGS) entry which is preliminary data.</text>
</comment>
<gene>
    <name evidence="2" type="ORF">SMC7_06495</name>
</gene>
<dbReference type="Pfam" id="PF10974">
    <property type="entry name" value="DUF2804"/>
    <property type="match status" value="1"/>
</dbReference>
<keyword evidence="1" id="KW-0812">Transmembrane</keyword>